<dbReference type="InterPro" id="IPR043504">
    <property type="entry name" value="Peptidase_S1_PA_chymotrypsin"/>
</dbReference>
<reference evidence="1" key="2">
    <citation type="journal article" date="2023" name="IMA Fungus">
        <title>Comparative genomic study of the Penicillium genus elucidates a diverse pangenome and 15 lateral gene transfer events.</title>
        <authorList>
            <person name="Petersen C."/>
            <person name="Sorensen T."/>
            <person name="Nielsen M.R."/>
            <person name="Sondergaard T.E."/>
            <person name="Sorensen J.L."/>
            <person name="Fitzpatrick D.A."/>
            <person name="Frisvad J.C."/>
            <person name="Nielsen K.L."/>
        </authorList>
    </citation>
    <scope>NUCLEOTIDE SEQUENCE</scope>
    <source>
        <strain evidence="1">IBT 16849</strain>
    </source>
</reference>
<keyword evidence="2" id="KW-1185">Reference proteome</keyword>
<evidence type="ECO:0000313" key="2">
    <source>
        <dbReference type="Proteomes" id="UP001150879"/>
    </source>
</evidence>
<dbReference type="Proteomes" id="UP001150879">
    <property type="component" value="Unassembled WGS sequence"/>
</dbReference>
<dbReference type="EMBL" id="JAPQKP010000006">
    <property type="protein sequence ID" value="KAJ5184463.1"/>
    <property type="molecule type" value="Genomic_DNA"/>
</dbReference>
<dbReference type="OrthoDB" id="5367135at2759"/>
<name>A0A9W9M0B6_9EURO</name>
<dbReference type="SUPFAM" id="SSF50494">
    <property type="entry name" value="Trypsin-like serine proteases"/>
    <property type="match status" value="1"/>
</dbReference>
<protein>
    <recommendedName>
        <fullName evidence="3">Serine protease</fullName>
    </recommendedName>
</protein>
<sequence length="433" mass="49242">MSSKAQTLVMASEDEFPELPAAFHHPGWYEVPEPVRLDGLASSRAQNRNKWTVKLQFKQGGDTRTGTGFYINIPDTDLFVILTAGHNLIDDQGSLSKELEVLHQPEAIVGTYISPEYRKQPTEQNAINDYGAILQRKPDNRESRGFGFALQLAFERLRGQKLDVVGYGELDDPGDPKLDTGKCIFNGQDQRLEYDVGTRKGLSGSPVFMPYKGHETVVAIHNHGPKMAGRGSRGTRLNLKVLLQIFEWAGILHRDKCLKVFNKTRSPKGDELYLRFTPGRKFARVQKGQNGLETSFDVFPAYAPASSLPTAARYVFRYKQASISDSKEWVRWDVLQQRVRPTSQVEEACFPQIKYDKDTQKYPNVFRVLFPDQVKEKGNDKVMELRMDASLLRDEDIEVGKMDVPGISFGKYYENKSIPVLIYEAWATLRFQY</sequence>
<dbReference type="Gene3D" id="2.40.10.10">
    <property type="entry name" value="Trypsin-like serine proteases"/>
    <property type="match status" value="2"/>
</dbReference>
<dbReference type="InterPro" id="IPR009003">
    <property type="entry name" value="Peptidase_S1_PA"/>
</dbReference>
<dbReference type="AlphaFoldDB" id="A0A9W9M0B6"/>
<evidence type="ECO:0000313" key="1">
    <source>
        <dbReference type="EMBL" id="KAJ5184463.1"/>
    </source>
</evidence>
<proteinExistence type="predicted"/>
<gene>
    <name evidence="1" type="ORF">N7472_009303</name>
</gene>
<organism evidence="1 2">
    <name type="scientific">Penicillium cf. griseofulvum</name>
    <dbReference type="NCBI Taxonomy" id="2972120"/>
    <lineage>
        <taxon>Eukaryota</taxon>
        <taxon>Fungi</taxon>
        <taxon>Dikarya</taxon>
        <taxon>Ascomycota</taxon>
        <taxon>Pezizomycotina</taxon>
        <taxon>Eurotiomycetes</taxon>
        <taxon>Eurotiomycetidae</taxon>
        <taxon>Eurotiales</taxon>
        <taxon>Aspergillaceae</taxon>
        <taxon>Penicillium</taxon>
    </lineage>
</organism>
<evidence type="ECO:0008006" key="3">
    <source>
        <dbReference type="Google" id="ProtNLM"/>
    </source>
</evidence>
<comment type="caution">
    <text evidence="1">The sequence shown here is derived from an EMBL/GenBank/DDBJ whole genome shotgun (WGS) entry which is preliminary data.</text>
</comment>
<reference evidence="1" key="1">
    <citation type="submission" date="2022-11" db="EMBL/GenBank/DDBJ databases">
        <authorList>
            <person name="Petersen C."/>
        </authorList>
    </citation>
    <scope>NUCLEOTIDE SEQUENCE</scope>
    <source>
        <strain evidence="1">IBT 16849</strain>
    </source>
</reference>
<accession>A0A9W9M0B6</accession>